<sequence length="118" mass="12927">MTAATVAHLSPEGVEMEDWYGSRVRLAWRHVERIDVVGSRIPSPRTITKAGRIGVRTGARQCIGLVGWGEYEIPHNAPDWLLAHRSGIGATENQHPPRRCRSPVGTRPDGRPGPPAHA</sequence>
<accession>A0ABP7ECL1</accession>
<dbReference type="Proteomes" id="UP001500902">
    <property type="component" value="Unassembled WGS sequence"/>
</dbReference>
<comment type="caution">
    <text evidence="2">The sequence shown here is derived from an EMBL/GenBank/DDBJ whole genome shotgun (WGS) entry which is preliminary data.</text>
</comment>
<dbReference type="EMBL" id="BAAAZP010000236">
    <property type="protein sequence ID" value="GAA3716584.1"/>
    <property type="molecule type" value="Genomic_DNA"/>
</dbReference>
<gene>
    <name evidence="2" type="ORF">GCM10022224_097770</name>
</gene>
<keyword evidence="3" id="KW-1185">Reference proteome</keyword>
<name>A0ABP7ECL1_9ACTN</name>
<evidence type="ECO:0000313" key="3">
    <source>
        <dbReference type="Proteomes" id="UP001500902"/>
    </source>
</evidence>
<organism evidence="2 3">
    <name type="scientific">Nonomuraea antimicrobica</name>
    <dbReference type="NCBI Taxonomy" id="561173"/>
    <lineage>
        <taxon>Bacteria</taxon>
        <taxon>Bacillati</taxon>
        <taxon>Actinomycetota</taxon>
        <taxon>Actinomycetes</taxon>
        <taxon>Streptosporangiales</taxon>
        <taxon>Streptosporangiaceae</taxon>
        <taxon>Nonomuraea</taxon>
    </lineage>
</organism>
<protein>
    <submittedName>
        <fullName evidence="2">Uncharacterized protein</fullName>
    </submittedName>
</protein>
<feature type="region of interest" description="Disordered" evidence="1">
    <location>
        <begin position="87"/>
        <end position="118"/>
    </location>
</feature>
<reference evidence="3" key="1">
    <citation type="journal article" date="2019" name="Int. J. Syst. Evol. Microbiol.">
        <title>The Global Catalogue of Microorganisms (GCM) 10K type strain sequencing project: providing services to taxonomists for standard genome sequencing and annotation.</title>
        <authorList>
            <consortium name="The Broad Institute Genomics Platform"/>
            <consortium name="The Broad Institute Genome Sequencing Center for Infectious Disease"/>
            <person name="Wu L."/>
            <person name="Ma J."/>
        </authorList>
    </citation>
    <scope>NUCLEOTIDE SEQUENCE [LARGE SCALE GENOMIC DNA]</scope>
    <source>
        <strain evidence="3">JCM 16904</strain>
    </source>
</reference>
<proteinExistence type="predicted"/>
<evidence type="ECO:0000313" key="2">
    <source>
        <dbReference type="EMBL" id="GAA3716584.1"/>
    </source>
</evidence>
<evidence type="ECO:0000256" key="1">
    <source>
        <dbReference type="SAM" id="MobiDB-lite"/>
    </source>
</evidence>